<organism evidence="1 2">
    <name type="scientific">Racocetra persica</name>
    <dbReference type="NCBI Taxonomy" id="160502"/>
    <lineage>
        <taxon>Eukaryota</taxon>
        <taxon>Fungi</taxon>
        <taxon>Fungi incertae sedis</taxon>
        <taxon>Mucoromycota</taxon>
        <taxon>Glomeromycotina</taxon>
        <taxon>Glomeromycetes</taxon>
        <taxon>Diversisporales</taxon>
        <taxon>Gigasporaceae</taxon>
        <taxon>Racocetra</taxon>
    </lineage>
</organism>
<proteinExistence type="predicted"/>
<feature type="non-terminal residue" evidence="1">
    <location>
        <position position="44"/>
    </location>
</feature>
<sequence>MKEKKIAEIGQDLPEQKNLVTLQTQITSKQEINIDIIKAFTNVD</sequence>
<evidence type="ECO:0000313" key="1">
    <source>
        <dbReference type="EMBL" id="CAG8806208.1"/>
    </source>
</evidence>
<accession>A0ACA9RS58</accession>
<dbReference type="EMBL" id="CAJVQC010066203">
    <property type="protein sequence ID" value="CAG8806208.1"/>
    <property type="molecule type" value="Genomic_DNA"/>
</dbReference>
<name>A0ACA9RS58_9GLOM</name>
<comment type="caution">
    <text evidence="1">The sequence shown here is derived from an EMBL/GenBank/DDBJ whole genome shotgun (WGS) entry which is preliminary data.</text>
</comment>
<keyword evidence="2" id="KW-1185">Reference proteome</keyword>
<dbReference type="Proteomes" id="UP000789920">
    <property type="component" value="Unassembled WGS sequence"/>
</dbReference>
<protein>
    <submittedName>
        <fullName evidence="1">20396_t:CDS:1</fullName>
    </submittedName>
</protein>
<evidence type="ECO:0000313" key="2">
    <source>
        <dbReference type="Proteomes" id="UP000789920"/>
    </source>
</evidence>
<gene>
    <name evidence="1" type="ORF">RPERSI_LOCUS22109</name>
</gene>
<reference evidence="1" key="1">
    <citation type="submission" date="2021-06" db="EMBL/GenBank/DDBJ databases">
        <authorList>
            <person name="Kallberg Y."/>
            <person name="Tangrot J."/>
            <person name="Rosling A."/>
        </authorList>
    </citation>
    <scope>NUCLEOTIDE SEQUENCE</scope>
    <source>
        <strain evidence="1">MA461A</strain>
    </source>
</reference>